<evidence type="ECO:0000313" key="2">
    <source>
        <dbReference type="Proteomes" id="UP000216052"/>
    </source>
</evidence>
<proteinExistence type="predicted"/>
<dbReference type="Proteomes" id="UP000216052">
    <property type="component" value="Chromosome"/>
</dbReference>
<evidence type="ECO:0000313" key="1">
    <source>
        <dbReference type="EMBL" id="XFO71142.1"/>
    </source>
</evidence>
<dbReference type="RefSeq" id="WP_093795978.1">
    <property type="nucleotide sequence ID" value="NZ_CP155571.1"/>
</dbReference>
<accession>A0ABZ3IZI0</accession>
<reference evidence="1" key="1">
    <citation type="submission" date="2024-05" db="EMBL/GenBank/DDBJ databases">
        <title>Isolation and characterization of Sporomusa carbonis sp. nov., a carboxydotrophic hydrogenogen in the genus of Sporomusa isolated from a charcoal burning pile.</title>
        <authorList>
            <person name="Boeer T."/>
            <person name="Rosenbaum F."/>
            <person name="Eysell L."/>
            <person name="Mueller V."/>
            <person name="Daniel R."/>
            <person name="Poehlein A."/>
        </authorList>
    </citation>
    <scope>NUCLEOTIDE SEQUENCE [LARGE SCALE GENOMIC DNA]</scope>
    <source>
        <strain evidence="1">DSM 3132</strain>
    </source>
</reference>
<gene>
    <name evidence="1" type="ORF">SPACI_011570</name>
</gene>
<name>A0ABZ3IZI0_SPOA4</name>
<dbReference type="Gene3D" id="3.40.190.10">
    <property type="entry name" value="Periplasmic binding protein-like II"/>
    <property type="match status" value="1"/>
</dbReference>
<keyword evidence="2" id="KW-1185">Reference proteome</keyword>
<sequence length="123" mass="14234">MLKEDPQRFQAFLEGIIRSEKIKAENPELAVKINNKYLKLDEAVIRDFTLEPHSINSSDPNRKGVIRTFEEMAAMGYLQPQINPADYINIELYQNALAKVLKTYPDDAFFKGLEKRFAEQNLN</sequence>
<dbReference type="SUPFAM" id="SSF53850">
    <property type="entry name" value="Periplasmic binding protein-like II"/>
    <property type="match status" value="1"/>
</dbReference>
<protein>
    <submittedName>
        <fullName evidence="1">Uncharacterized protein</fullName>
    </submittedName>
</protein>
<dbReference type="EMBL" id="CP155571">
    <property type="protein sequence ID" value="XFO71142.1"/>
    <property type="molecule type" value="Genomic_DNA"/>
</dbReference>
<organism evidence="1 2">
    <name type="scientific">Sporomusa acidovorans (strain ATCC 49682 / DSM 3132 / Mol)</name>
    <dbReference type="NCBI Taxonomy" id="1123286"/>
    <lineage>
        <taxon>Bacteria</taxon>
        <taxon>Bacillati</taxon>
        <taxon>Bacillota</taxon>
        <taxon>Negativicutes</taxon>
        <taxon>Selenomonadales</taxon>
        <taxon>Sporomusaceae</taxon>
        <taxon>Sporomusa</taxon>
    </lineage>
</organism>